<dbReference type="InterPro" id="IPR052743">
    <property type="entry name" value="Glutaminase_GtaA"/>
</dbReference>
<keyword evidence="3" id="KW-1185">Reference proteome</keyword>
<dbReference type="OrthoDB" id="2800273at2759"/>
<dbReference type="PANTHER" id="PTHR31987:SF1">
    <property type="entry name" value="GLUTAMINASE A"/>
    <property type="match status" value="1"/>
</dbReference>
<dbReference type="AlphaFoldDB" id="A0A7R9QIG0"/>
<dbReference type="EMBL" id="CAJPIZ010035732">
    <property type="protein sequence ID" value="CAG2120830.1"/>
    <property type="molecule type" value="Genomic_DNA"/>
</dbReference>
<feature type="domain" description="DUF4964" evidence="1">
    <location>
        <begin position="10"/>
        <end position="62"/>
    </location>
</feature>
<reference evidence="2" key="1">
    <citation type="submission" date="2020-11" db="EMBL/GenBank/DDBJ databases">
        <authorList>
            <person name="Tran Van P."/>
        </authorList>
    </citation>
    <scope>NUCLEOTIDE SEQUENCE</scope>
</reference>
<dbReference type="EMBL" id="OC890307">
    <property type="protein sequence ID" value="CAD7646017.1"/>
    <property type="molecule type" value="Genomic_DNA"/>
</dbReference>
<evidence type="ECO:0000259" key="1">
    <source>
        <dbReference type="Pfam" id="PF16334"/>
    </source>
</evidence>
<dbReference type="Proteomes" id="UP000759131">
    <property type="component" value="Unassembled WGS sequence"/>
</dbReference>
<organism evidence="2">
    <name type="scientific">Medioppia subpectinata</name>
    <dbReference type="NCBI Taxonomy" id="1979941"/>
    <lineage>
        <taxon>Eukaryota</taxon>
        <taxon>Metazoa</taxon>
        <taxon>Ecdysozoa</taxon>
        <taxon>Arthropoda</taxon>
        <taxon>Chelicerata</taxon>
        <taxon>Arachnida</taxon>
        <taxon>Acari</taxon>
        <taxon>Acariformes</taxon>
        <taxon>Sarcoptiformes</taxon>
        <taxon>Oribatida</taxon>
        <taxon>Brachypylina</taxon>
        <taxon>Oppioidea</taxon>
        <taxon>Oppiidae</taxon>
        <taxon>Medioppia</taxon>
    </lineage>
</organism>
<dbReference type="InterPro" id="IPR032515">
    <property type="entry name" value="DUF4964"/>
</dbReference>
<evidence type="ECO:0000313" key="2">
    <source>
        <dbReference type="EMBL" id="CAD7646017.1"/>
    </source>
</evidence>
<dbReference type="PANTHER" id="PTHR31987">
    <property type="entry name" value="GLUTAMINASE A-RELATED"/>
    <property type="match status" value="1"/>
</dbReference>
<name>A0A7R9QIG0_9ACAR</name>
<feature type="non-terminal residue" evidence="2">
    <location>
        <position position="84"/>
    </location>
</feature>
<proteinExistence type="predicted"/>
<protein>
    <recommendedName>
        <fullName evidence="1">DUF4964 domain-containing protein</fullName>
    </recommendedName>
</protein>
<evidence type="ECO:0000313" key="3">
    <source>
        <dbReference type="Proteomes" id="UP000759131"/>
    </source>
</evidence>
<sequence>MPNDTIDVLPAVPLVVKSPYLSTWMTGRQLAGEWTHFWTGGINGMGGMVRVDGQTYEFMGVPSADVSGGTHRVVQSGLKVTPTQ</sequence>
<dbReference type="Pfam" id="PF16334">
    <property type="entry name" value="DUF4964"/>
    <property type="match status" value="1"/>
</dbReference>
<accession>A0A7R9QIG0</accession>
<gene>
    <name evidence="2" type="ORF">OSB1V03_LOCUS20776</name>
</gene>